<dbReference type="RefSeq" id="WP_189957978.1">
    <property type="nucleotide sequence ID" value="NZ_BMVG01000031.1"/>
</dbReference>
<comment type="caution">
    <text evidence="2">The sequence shown here is derived from an EMBL/GenBank/DDBJ whole genome shotgun (WGS) entry which is preliminary data.</text>
</comment>
<gene>
    <name evidence="2" type="ORF">GCM10010339_73800</name>
</gene>
<name>A0A919D709_9ACTN</name>
<evidence type="ECO:0000259" key="1">
    <source>
        <dbReference type="PROSITE" id="PS51184"/>
    </source>
</evidence>
<reference evidence="2" key="1">
    <citation type="journal article" date="2014" name="Int. J. Syst. Evol. Microbiol.">
        <title>Complete genome sequence of Corynebacterium casei LMG S-19264T (=DSM 44701T), isolated from a smear-ripened cheese.</title>
        <authorList>
            <consortium name="US DOE Joint Genome Institute (JGI-PGF)"/>
            <person name="Walter F."/>
            <person name="Albersmeier A."/>
            <person name="Kalinowski J."/>
            <person name="Ruckert C."/>
        </authorList>
    </citation>
    <scope>NUCLEOTIDE SEQUENCE</scope>
    <source>
        <strain evidence="2">JCM 4714</strain>
    </source>
</reference>
<feature type="domain" description="JmjC" evidence="1">
    <location>
        <begin position="107"/>
        <end position="259"/>
    </location>
</feature>
<evidence type="ECO:0000313" key="3">
    <source>
        <dbReference type="Proteomes" id="UP000655443"/>
    </source>
</evidence>
<dbReference type="SUPFAM" id="SSF51197">
    <property type="entry name" value="Clavaminate synthase-like"/>
    <property type="match status" value="1"/>
</dbReference>
<evidence type="ECO:0000313" key="2">
    <source>
        <dbReference type="EMBL" id="GHE12009.1"/>
    </source>
</evidence>
<dbReference type="InterPro" id="IPR003347">
    <property type="entry name" value="JmjC_dom"/>
</dbReference>
<dbReference type="EMBL" id="BMVG01000031">
    <property type="protein sequence ID" value="GHE12009.1"/>
    <property type="molecule type" value="Genomic_DNA"/>
</dbReference>
<reference evidence="2" key="2">
    <citation type="submission" date="2020-09" db="EMBL/GenBank/DDBJ databases">
        <authorList>
            <person name="Sun Q."/>
            <person name="Ohkuma M."/>
        </authorList>
    </citation>
    <scope>NUCLEOTIDE SEQUENCE</scope>
    <source>
        <strain evidence="2">JCM 4714</strain>
    </source>
</reference>
<organism evidence="2 3">
    <name type="scientific">Streptomyces alanosinicus</name>
    <dbReference type="NCBI Taxonomy" id="68171"/>
    <lineage>
        <taxon>Bacteria</taxon>
        <taxon>Bacillati</taxon>
        <taxon>Actinomycetota</taxon>
        <taxon>Actinomycetes</taxon>
        <taxon>Kitasatosporales</taxon>
        <taxon>Streptomycetaceae</taxon>
        <taxon>Streptomyces</taxon>
    </lineage>
</organism>
<keyword evidence="3" id="KW-1185">Reference proteome</keyword>
<dbReference type="PROSITE" id="PS51184">
    <property type="entry name" value="JMJC"/>
    <property type="match status" value="1"/>
</dbReference>
<dbReference type="Proteomes" id="UP000655443">
    <property type="component" value="Unassembled WGS sequence"/>
</dbReference>
<dbReference type="AlphaFoldDB" id="A0A919D709"/>
<sequence>MSSSTGAWPPPRAFWTDILPEKTAGMRRPYLFKGVVPASAANTAAVLDGFAAIRRAHATGVEITANARVYVGEEHRPDLVDKVLAADGWHEGGGFPAWMQEQVGAERFSLVLNTLESVSEPLAAGLGEFVGALIDGWGLPAGGAELVAFVGNYSGTAFGCHEGYENAFLTHYGPGTKDFYCWPAEEYRKLTGGSDPLYGDYTWLLEHGEHFALEPGDALFLPERVFHVGRQSEFSVSVAICLYTLPDAAIARAWIAPDLLGALLASEPDTDAGRPSPMQPLTAGPGELAGRLSTVTAAAFTTAAQQAPGAAQQHAHQRWYTVLSNGGWQQADHDLARDEAAAAFAVTDLAPGTSVAVRAPYRLMVTGKQAFLRSCETAADPAVLTPGLVERLNDGPTTLPDDPKVIAAIRTLGATGGLTVTTAPEETE</sequence>
<protein>
    <recommendedName>
        <fullName evidence="1">JmjC domain-containing protein</fullName>
    </recommendedName>
</protein>
<dbReference type="Gene3D" id="2.60.120.650">
    <property type="entry name" value="Cupin"/>
    <property type="match status" value="1"/>
</dbReference>
<proteinExistence type="predicted"/>
<accession>A0A919D709</accession>